<evidence type="ECO:0000313" key="8">
    <source>
        <dbReference type="EMBL" id="MED6161279.1"/>
    </source>
</evidence>
<evidence type="ECO:0000256" key="5">
    <source>
        <dbReference type="ARBA" id="ARBA00023136"/>
    </source>
</evidence>
<keyword evidence="9" id="KW-1185">Reference proteome</keyword>
<keyword evidence="3 6" id="KW-0732">Signal</keyword>
<accession>A0ABU6UK25</accession>
<feature type="domain" description="Malectin-like" evidence="7">
    <location>
        <begin position="34"/>
        <end position="140"/>
    </location>
</feature>
<evidence type="ECO:0000256" key="4">
    <source>
        <dbReference type="ARBA" id="ARBA00022989"/>
    </source>
</evidence>
<dbReference type="Pfam" id="PF12819">
    <property type="entry name" value="Malectin_like"/>
    <property type="match status" value="1"/>
</dbReference>
<dbReference type="Proteomes" id="UP001341840">
    <property type="component" value="Unassembled WGS sequence"/>
</dbReference>
<evidence type="ECO:0000313" key="9">
    <source>
        <dbReference type="Proteomes" id="UP001341840"/>
    </source>
</evidence>
<evidence type="ECO:0000256" key="3">
    <source>
        <dbReference type="ARBA" id="ARBA00022729"/>
    </source>
</evidence>
<feature type="signal peptide" evidence="6">
    <location>
        <begin position="1"/>
        <end position="18"/>
    </location>
</feature>
<dbReference type="InterPro" id="IPR024788">
    <property type="entry name" value="Malectin-like_Carb-bd_dom"/>
</dbReference>
<organism evidence="8 9">
    <name type="scientific">Stylosanthes scabra</name>
    <dbReference type="NCBI Taxonomy" id="79078"/>
    <lineage>
        <taxon>Eukaryota</taxon>
        <taxon>Viridiplantae</taxon>
        <taxon>Streptophyta</taxon>
        <taxon>Embryophyta</taxon>
        <taxon>Tracheophyta</taxon>
        <taxon>Spermatophyta</taxon>
        <taxon>Magnoliopsida</taxon>
        <taxon>eudicotyledons</taxon>
        <taxon>Gunneridae</taxon>
        <taxon>Pentapetalae</taxon>
        <taxon>rosids</taxon>
        <taxon>fabids</taxon>
        <taxon>Fabales</taxon>
        <taxon>Fabaceae</taxon>
        <taxon>Papilionoideae</taxon>
        <taxon>50 kb inversion clade</taxon>
        <taxon>dalbergioids sensu lato</taxon>
        <taxon>Dalbergieae</taxon>
        <taxon>Pterocarpus clade</taxon>
        <taxon>Stylosanthes</taxon>
    </lineage>
</organism>
<keyword evidence="5" id="KW-0472">Membrane</keyword>
<comment type="subcellular location">
    <subcellularLocation>
        <location evidence="1">Membrane</location>
        <topology evidence="1">Single-pass membrane protein</topology>
    </subcellularLocation>
</comment>
<evidence type="ECO:0000256" key="2">
    <source>
        <dbReference type="ARBA" id="ARBA00022692"/>
    </source>
</evidence>
<reference evidence="8 9" key="1">
    <citation type="journal article" date="2023" name="Plants (Basel)">
        <title>Bridging the Gap: Combining Genomics and Transcriptomics Approaches to Understand Stylosanthes scabra, an Orphan Legume from the Brazilian Caatinga.</title>
        <authorList>
            <person name="Ferreira-Neto J.R.C."/>
            <person name="da Silva M.D."/>
            <person name="Binneck E."/>
            <person name="de Melo N.F."/>
            <person name="da Silva R.H."/>
            <person name="de Melo A.L.T.M."/>
            <person name="Pandolfi V."/>
            <person name="Bustamante F.O."/>
            <person name="Brasileiro-Vidal A.C."/>
            <person name="Benko-Iseppon A.M."/>
        </authorList>
    </citation>
    <scope>NUCLEOTIDE SEQUENCE [LARGE SCALE GENOMIC DNA]</scope>
    <source>
        <tissue evidence="8">Leaves</tissue>
    </source>
</reference>
<evidence type="ECO:0000259" key="7">
    <source>
        <dbReference type="Pfam" id="PF12819"/>
    </source>
</evidence>
<name>A0ABU6UK25_9FABA</name>
<feature type="chain" id="PRO_5046394350" description="Malectin-like domain-containing protein" evidence="6">
    <location>
        <begin position="19"/>
        <end position="140"/>
    </location>
</feature>
<comment type="caution">
    <text evidence="8">The sequence shown here is derived from an EMBL/GenBank/DDBJ whole genome shotgun (WGS) entry which is preliminary data.</text>
</comment>
<evidence type="ECO:0000256" key="1">
    <source>
        <dbReference type="ARBA" id="ARBA00004167"/>
    </source>
</evidence>
<evidence type="ECO:0000256" key="6">
    <source>
        <dbReference type="SAM" id="SignalP"/>
    </source>
</evidence>
<dbReference type="PANTHER" id="PTHR45631:SF143">
    <property type="entry name" value="LEUCINE-RICH REPEAT PROTEIN KINASE"/>
    <property type="match status" value="1"/>
</dbReference>
<proteinExistence type="predicted"/>
<feature type="non-terminal residue" evidence="8">
    <location>
        <position position="140"/>
    </location>
</feature>
<keyword evidence="2" id="KW-0812">Transmembrane</keyword>
<protein>
    <recommendedName>
        <fullName evidence="7">Malectin-like domain-containing protein</fullName>
    </recommendedName>
</protein>
<keyword evidence="4" id="KW-1133">Transmembrane helix</keyword>
<dbReference type="EMBL" id="JASCZI010121337">
    <property type="protein sequence ID" value="MED6161279.1"/>
    <property type="molecule type" value="Genomic_DNA"/>
</dbReference>
<sequence length="140" mass="15709">MATASRFFLLWMLSSVVGLSIFIHAQQQTGFISIDCGGPENLEYTDDATNIKYSTDGSYIQTGVNKNISSEYNYPKNQNLPEPLSDLRSFPQGVRNCYSLTAGRQGNLYLIRASFLYGNYDGENKLPEFDLYVGANFWSS</sequence>
<gene>
    <name evidence="8" type="ORF">PIB30_059302</name>
</gene>
<dbReference type="PANTHER" id="PTHR45631">
    <property type="entry name" value="OS07G0107800 PROTEIN-RELATED"/>
    <property type="match status" value="1"/>
</dbReference>